<sequence>MRLLRFLLFLLLSSISLSSLALSPPINVKVESEWGGAVLADVQAVTDSVVTSIMPYVDLAHVEPILVRNEPAGPIVFYKKGEQGQTVIALEVNGAYWSQIALQFSHELCHVLSNYDLAPNNVSQQMWLDETLCEAFSLFTLKQMAEQWKTNPPYANWKDYAAQLQDYRDKRLQEPHRQLPVGLTYAQWYTQHKDELSANPTAQDRRLNEQLASKVLALFEANPENWNALRYLNLGDDRSDKSLNKFLSDWEHNTPEKWRAPITQLKAELLGNSGA</sequence>
<evidence type="ECO:0000313" key="2">
    <source>
        <dbReference type="EMBL" id="WGZ90428.1"/>
    </source>
</evidence>
<reference evidence="2" key="2">
    <citation type="submission" date="2023-04" db="EMBL/GenBank/DDBJ databases">
        <authorList>
            <person name="Beletskiy A.V."/>
            <person name="Mardanov A.V."/>
            <person name="Ravin N.V."/>
        </authorList>
    </citation>
    <scope>NUCLEOTIDE SEQUENCE</scope>
    <source>
        <strain evidence="2">GKL-01</strain>
    </source>
</reference>
<feature type="chain" id="PRO_5041700657" description="Peptidase MA-like domain-containing protein" evidence="1">
    <location>
        <begin position="22"/>
        <end position="275"/>
    </location>
</feature>
<dbReference type="EMBL" id="CP124755">
    <property type="protein sequence ID" value="WGZ90428.1"/>
    <property type="molecule type" value="Genomic_DNA"/>
</dbReference>
<feature type="signal peptide" evidence="1">
    <location>
        <begin position="1"/>
        <end position="21"/>
    </location>
</feature>
<proteinExistence type="predicted"/>
<organism evidence="2">
    <name type="scientific">Candidatus Thiocaldithrix dubininis</name>
    <dbReference type="NCBI Taxonomy" id="3080823"/>
    <lineage>
        <taxon>Bacteria</taxon>
        <taxon>Pseudomonadati</taxon>
        <taxon>Pseudomonadota</taxon>
        <taxon>Gammaproteobacteria</taxon>
        <taxon>Thiotrichales</taxon>
        <taxon>Thiotrichaceae</taxon>
        <taxon>Candidatus Thiocaldithrix</taxon>
    </lineage>
</organism>
<name>A0AA95H773_9GAMM</name>
<protein>
    <recommendedName>
        <fullName evidence="3">Peptidase MA-like domain-containing protein</fullName>
    </recommendedName>
</protein>
<dbReference type="Proteomes" id="UP001300672">
    <property type="component" value="Chromosome"/>
</dbReference>
<dbReference type="KEGG" id="tdu:QJT80_13180"/>
<reference evidence="2" key="1">
    <citation type="journal article" date="2023" name="Int. J. Mol. Sci.">
        <title>Metagenomics Revealed a New Genus 'Candidatus Thiocaldithrix dubininis' gen. nov., sp. nov. and a New Species 'Candidatus Thiothrix putei' sp. nov. in the Family Thiotrichaceae, Some Members of Which Have Traits of Both Na+- and H+-Motive Energetics.</title>
        <authorList>
            <person name="Ravin N.V."/>
            <person name="Muntyan M.S."/>
            <person name="Smolyakov D.D."/>
            <person name="Rudenko T.S."/>
            <person name="Beletsky A.V."/>
            <person name="Mardanov A.V."/>
            <person name="Grabovich M.Y."/>
        </authorList>
    </citation>
    <scope>NUCLEOTIDE SEQUENCE</scope>
    <source>
        <strain evidence="2">GKL-01</strain>
    </source>
</reference>
<accession>A0AA95H773</accession>
<dbReference type="AlphaFoldDB" id="A0AA95H773"/>
<gene>
    <name evidence="2" type="ORF">QJT80_13180</name>
</gene>
<evidence type="ECO:0008006" key="3">
    <source>
        <dbReference type="Google" id="ProtNLM"/>
    </source>
</evidence>
<keyword evidence="1" id="KW-0732">Signal</keyword>
<evidence type="ECO:0000256" key="1">
    <source>
        <dbReference type="SAM" id="SignalP"/>
    </source>
</evidence>